<accession>A0A2G5UIA1</accession>
<dbReference type="Proteomes" id="UP000230233">
    <property type="component" value="Chromosome III"/>
</dbReference>
<protein>
    <submittedName>
        <fullName evidence="1">Uncharacterized protein</fullName>
    </submittedName>
</protein>
<reference evidence="2" key="1">
    <citation type="submission" date="2017-10" db="EMBL/GenBank/DDBJ databases">
        <title>Rapid genome shrinkage in a self-fertile nematode reveals novel sperm competition proteins.</title>
        <authorList>
            <person name="Yin D."/>
            <person name="Schwarz E.M."/>
            <person name="Thomas C.G."/>
            <person name="Felde R.L."/>
            <person name="Korf I.F."/>
            <person name="Cutter A.D."/>
            <person name="Schartner C.M."/>
            <person name="Ralston E.J."/>
            <person name="Meyer B.J."/>
            <person name="Haag E.S."/>
        </authorList>
    </citation>
    <scope>NUCLEOTIDE SEQUENCE [LARGE SCALE GENOMIC DNA]</scope>
    <source>
        <strain evidence="2">JU1422</strain>
    </source>
</reference>
<dbReference type="AlphaFoldDB" id="A0A2G5UIA1"/>
<sequence length="138" mass="15588">MIPEAVIPVSNEEVLMTIQGEWATKSDMERFLREQGKRLTAIEQGMQENARKLESFLKGGRAGQGREKAPSPVARKCNKCAKIHEIFECQRMSGRDKMGLALARNRCLLCLKPHKGICRTPQKCETCGESHHTMLHPE</sequence>
<name>A0A2G5UIA1_9PELO</name>
<keyword evidence="2" id="KW-1185">Reference proteome</keyword>
<evidence type="ECO:0000313" key="2">
    <source>
        <dbReference type="Proteomes" id="UP000230233"/>
    </source>
</evidence>
<comment type="caution">
    <text evidence="1">The sequence shown here is derived from an EMBL/GenBank/DDBJ whole genome shotgun (WGS) entry which is preliminary data.</text>
</comment>
<dbReference type="EMBL" id="PDUG01000003">
    <property type="protein sequence ID" value="PIC39290.1"/>
    <property type="molecule type" value="Genomic_DNA"/>
</dbReference>
<gene>
    <name evidence="1" type="primary">Cnig_chr_III.g11026</name>
    <name evidence="1" type="ORF">B9Z55_011026</name>
</gene>
<organism evidence="1 2">
    <name type="scientific">Caenorhabditis nigoni</name>
    <dbReference type="NCBI Taxonomy" id="1611254"/>
    <lineage>
        <taxon>Eukaryota</taxon>
        <taxon>Metazoa</taxon>
        <taxon>Ecdysozoa</taxon>
        <taxon>Nematoda</taxon>
        <taxon>Chromadorea</taxon>
        <taxon>Rhabditida</taxon>
        <taxon>Rhabditina</taxon>
        <taxon>Rhabditomorpha</taxon>
        <taxon>Rhabditoidea</taxon>
        <taxon>Rhabditidae</taxon>
        <taxon>Peloderinae</taxon>
        <taxon>Caenorhabditis</taxon>
    </lineage>
</organism>
<evidence type="ECO:0000313" key="1">
    <source>
        <dbReference type="EMBL" id="PIC39290.1"/>
    </source>
</evidence>
<proteinExistence type="predicted"/>